<organism evidence="2 3">
    <name type="scientific">Liparis tanakae</name>
    <name type="common">Tanaka's snailfish</name>
    <dbReference type="NCBI Taxonomy" id="230148"/>
    <lineage>
        <taxon>Eukaryota</taxon>
        <taxon>Metazoa</taxon>
        <taxon>Chordata</taxon>
        <taxon>Craniata</taxon>
        <taxon>Vertebrata</taxon>
        <taxon>Euteleostomi</taxon>
        <taxon>Actinopterygii</taxon>
        <taxon>Neopterygii</taxon>
        <taxon>Teleostei</taxon>
        <taxon>Neoteleostei</taxon>
        <taxon>Acanthomorphata</taxon>
        <taxon>Eupercaria</taxon>
        <taxon>Perciformes</taxon>
        <taxon>Cottioidei</taxon>
        <taxon>Cottales</taxon>
        <taxon>Liparidae</taxon>
        <taxon>Liparis</taxon>
    </lineage>
</organism>
<protein>
    <submittedName>
        <fullName evidence="2">Uncharacterized protein</fullName>
    </submittedName>
</protein>
<feature type="compositionally biased region" description="Polar residues" evidence="1">
    <location>
        <begin position="11"/>
        <end position="20"/>
    </location>
</feature>
<evidence type="ECO:0000256" key="1">
    <source>
        <dbReference type="SAM" id="MobiDB-lite"/>
    </source>
</evidence>
<dbReference type="AlphaFoldDB" id="A0A4Z2F133"/>
<evidence type="ECO:0000313" key="3">
    <source>
        <dbReference type="Proteomes" id="UP000314294"/>
    </source>
</evidence>
<keyword evidence="3" id="KW-1185">Reference proteome</keyword>
<reference evidence="2 3" key="1">
    <citation type="submission" date="2019-03" db="EMBL/GenBank/DDBJ databases">
        <title>First draft genome of Liparis tanakae, snailfish: a comprehensive survey of snailfish specific genes.</title>
        <authorList>
            <person name="Kim W."/>
            <person name="Song I."/>
            <person name="Jeong J.-H."/>
            <person name="Kim D."/>
            <person name="Kim S."/>
            <person name="Ryu S."/>
            <person name="Song J.Y."/>
            <person name="Lee S.K."/>
        </authorList>
    </citation>
    <scope>NUCLEOTIDE SEQUENCE [LARGE SCALE GENOMIC DNA]</scope>
    <source>
        <tissue evidence="2">Muscle</tissue>
    </source>
</reference>
<dbReference type="Proteomes" id="UP000314294">
    <property type="component" value="Unassembled WGS sequence"/>
</dbReference>
<proteinExistence type="predicted"/>
<accession>A0A4Z2F133</accession>
<feature type="region of interest" description="Disordered" evidence="1">
    <location>
        <begin position="1"/>
        <end position="42"/>
    </location>
</feature>
<dbReference type="EMBL" id="SRLO01001899">
    <property type="protein sequence ID" value="TNN34738.1"/>
    <property type="molecule type" value="Genomic_DNA"/>
</dbReference>
<name>A0A4Z2F133_9TELE</name>
<comment type="caution">
    <text evidence="2">The sequence shown here is derived from an EMBL/GenBank/DDBJ whole genome shotgun (WGS) entry which is preliminary data.</text>
</comment>
<sequence length="87" mass="9411">MTVLPGGRTAVTCSSSTNDSPVAPWGGGRTGLHSGPPERPPAGRVTWSLRIVSSKPQNTFPLQAEEREEQCALYLHTDSHRHVHVGR</sequence>
<gene>
    <name evidence="2" type="ORF">EYF80_055095</name>
</gene>
<evidence type="ECO:0000313" key="2">
    <source>
        <dbReference type="EMBL" id="TNN34738.1"/>
    </source>
</evidence>